<accession>A0A848L1K6</accession>
<dbReference type="GO" id="GO:0003677">
    <property type="term" value="F:DNA binding"/>
    <property type="evidence" value="ECO:0007669"/>
    <property type="project" value="UniProtKB-KW"/>
</dbReference>
<name>A0A848L1K6_9ACTN</name>
<keyword evidence="3" id="KW-0238">DNA-binding</keyword>
<dbReference type="InterPro" id="IPR005119">
    <property type="entry name" value="LysR_subst-bd"/>
</dbReference>
<dbReference type="SUPFAM" id="SSF46785">
    <property type="entry name" value="Winged helix' DNA-binding domain"/>
    <property type="match status" value="1"/>
</dbReference>
<dbReference type="AlphaFoldDB" id="A0A848L1K6"/>
<protein>
    <submittedName>
        <fullName evidence="7">LysR family transcriptional regulator</fullName>
    </submittedName>
</protein>
<dbReference type="InterPro" id="IPR000847">
    <property type="entry name" value="LysR_HTH_N"/>
</dbReference>
<evidence type="ECO:0000256" key="2">
    <source>
        <dbReference type="ARBA" id="ARBA00023015"/>
    </source>
</evidence>
<evidence type="ECO:0000259" key="6">
    <source>
        <dbReference type="PROSITE" id="PS50931"/>
    </source>
</evidence>
<keyword evidence="4" id="KW-0010">Activator</keyword>
<feature type="domain" description="HTH lysR-type" evidence="6">
    <location>
        <begin position="6"/>
        <end position="63"/>
    </location>
</feature>
<dbReference type="PRINTS" id="PR00039">
    <property type="entry name" value="HTHLYSR"/>
</dbReference>
<keyword evidence="5" id="KW-0804">Transcription</keyword>
<gene>
    <name evidence="7" type="ORF">HH308_17270</name>
</gene>
<dbReference type="FunFam" id="1.10.10.10:FF:000001">
    <property type="entry name" value="LysR family transcriptional regulator"/>
    <property type="match status" value="1"/>
</dbReference>
<dbReference type="InterPro" id="IPR036390">
    <property type="entry name" value="WH_DNA-bd_sf"/>
</dbReference>
<evidence type="ECO:0000256" key="1">
    <source>
        <dbReference type="ARBA" id="ARBA00009437"/>
    </source>
</evidence>
<organism evidence="7 8">
    <name type="scientific">Gordonia asplenii</name>
    <dbReference type="NCBI Taxonomy" id="2725283"/>
    <lineage>
        <taxon>Bacteria</taxon>
        <taxon>Bacillati</taxon>
        <taxon>Actinomycetota</taxon>
        <taxon>Actinomycetes</taxon>
        <taxon>Mycobacteriales</taxon>
        <taxon>Gordoniaceae</taxon>
        <taxon>Gordonia</taxon>
    </lineage>
</organism>
<dbReference type="GO" id="GO:0032993">
    <property type="term" value="C:protein-DNA complex"/>
    <property type="evidence" value="ECO:0007669"/>
    <property type="project" value="TreeGrafter"/>
</dbReference>
<dbReference type="PROSITE" id="PS50931">
    <property type="entry name" value="HTH_LYSR"/>
    <property type="match status" value="1"/>
</dbReference>
<dbReference type="PANTHER" id="PTHR30346:SF0">
    <property type="entry name" value="HCA OPERON TRANSCRIPTIONAL ACTIVATOR HCAR"/>
    <property type="match status" value="1"/>
</dbReference>
<keyword evidence="2" id="KW-0805">Transcription regulation</keyword>
<dbReference type="RefSeq" id="WP_170195473.1">
    <property type="nucleotide sequence ID" value="NZ_JABBNB010000018.1"/>
</dbReference>
<dbReference type="Gene3D" id="1.10.10.10">
    <property type="entry name" value="Winged helix-like DNA-binding domain superfamily/Winged helix DNA-binding domain"/>
    <property type="match status" value="1"/>
</dbReference>
<evidence type="ECO:0000256" key="3">
    <source>
        <dbReference type="ARBA" id="ARBA00023125"/>
    </source>
</evidence>
<evidence type="ECO:0000256" key="4">
    <source>
        <dbReference type="ARBA" id="ARBA00023159"/>
    </source>
</evidence>
<evidence type="ECO:0000313" key="8">
    <source>
        <dbReference type="Proteomes" id="UP000550729"/>
    </source>
</evidence>
<dbReference type="EMBL" id="JABBNB010000018">
    <property type="protein sequence ID" value="NMO02965.1"/>
    <property type="molecule type" value="Genomic_DNA"/>
</dbReference>
<reference evidence="7 8" key="1">
    <citation type="submission" date="2020-04" db="EMBL/GenBank/DDBJ databases">
        <title>Gordonia sp. nov. TBRC 11910.</title>
        <authorList>
            <person name="Suriyachadkun C."/>
        </authorList>
    </citation>
    <scope>NUCLEOTIDE SEQUENCE [LARGE SCALE GENOMIC DNA]</scope>
    <source>
        <strain evidence="7 8">TBRC 11910</strain>
    </source>
</reference>
<keyword evidence="8" id="KW-1185">Reference proteome</keyword>
<evidence type="ECO:0000313" key="7">
    <source>
        <dbReference type="EMBL" id="NMO02965.1"/>
    </source>
</evidence>
<dbReference type="CDD" id="cd08414">
    <property type="entry name" value="PBP2_LTTR_aromatics_like"/>
    <property type="match status" value="1"/>
</dbReference>
<comment type="similarity">
    <text evidence="1">Belongs to the LysR transcriptional regulatory family.</text>
</comment>
<dbReference type="PANTHER" id="PTHR30346">
    <property type="entry name" value="TRANSCRIPTIONAL DUAL REGULATOR HCAR-RELATED"/>
    <property type="match status" value="1"/>
</dbReference>
<dbReference type="Pfam" id="PF00126">
    <property type="entry name" value="HTH_1"/>
    <property type="match status" value="1"/>
</dbReference>
<dbReference type="InterPro" id="IPR036388">
    <property type="entry name" value="WH-like_DNA-bd_sf"/>
</dbReference>
<dbReference type="SUPFAM" id="SSF53850">
    <property type="entry name" value="Periplasmic binding protein-like II"/>
    <property type="match status" value="1"/>
</dbReference>
<dbReference type="GO" id="GO:0003700">
    <property type="term" value="F:DNA-binding transcription factor activity"/>
    <property type="evidence" value="ECO:0007669"/>
    <property type="project" value="InterPro"/>
</dbReference>
<proteinExistence type="inferred from homology"/>
<sequence>MTPLDIHPRVLRYFLVVAEELHFRRAAERLYITSPALSQQIRQLETTLGATLFRRTSRSVELTESGAQLIPLARSVIQASDTLNRWAATDSPHRAVVCVGFMSTGAGEATQSILRAAGELLPDVDLQLRHVDWGEQSRVLIDGVVDAAFLREPVSMVDFRCTTVLSEPRVAMLPASHPLSGRSTVSFTEIADEIFLPSATGTTEWTDYWLVDPRPDGSRARRGPGISTVEEMLEHCAAGRGIATTAASVSQFYAHPGVRFVVIEDLPDNRVYLAVRADNDSPPVAAFEAVVRQTLVARQKHR</sequence>
<dbReference type="Proteomes" id="UP000550729">
    <property type="component" value="Unassembled WGS sequence"/>
</dbReference>
<evidence type="ECO:0000256" key="5">
    <source>
        <dbReference type="ARBA" id="ARBA00023163"/>
    </source>
</evidence>
<comment type="caution">
    <text evidence="7">The sequence shown here is derived from an EMBL/GenBank/DDBJ whole genome shotgun (WGS) entry which is preliminary data.</text>
</comment>
<dbReference type="Pfam" id="PF03466">
    <property type="entry name" value="LysR_substrate"/>
    <property type="match status" value="1"/>
</dbReference>
<dbReference type="Gene3D" id="3.40.190.10">
    <property type="entry name" value="Periplasmic binding protein-like II"/>
    <property type="match status" value="2"/>
</dbReference>